<gene>
    <name evidence="3" type="ORF">H5P30_10610</name>
</gene>
<feature type="domain" description="Sialate O-acetylesterase" evidence="2">
    <location>
        <begin position="10"/>
        <end position="74"/>
    </location>
</feature>
<reference evidence="3 4" key="1">
    <citation type="submission" date="2020-07" db="EMBL/GenBank/DDBJ databases">
        <authorList>
            <person name="Feng X."/>
        </authorList>
    </citation>
    <scope>NUCLEOTIDE SEQUENCE [LARGE SCALE GENOMIC DNA]</scope>
    <source>
        <strain evidence="3 4">JCM14086</strain>
    </source>
</reference>
<comment type="caution">
    <text evidence="3">The sequence shown here is derived from an EMBL/GenBank/DDBJ whole genome shotgun (WGS) entry which is preliminary data.</text>
</comment>
<evidence type="ECO:0000313" key="3">
    <source>
        <dbReference type="EMBL" id="MBC2602229.1"/>
    </source>
</evidence>
<dbReference type="InterPro" id="IPR036514">
    <property type="entry name" value="SGNH_hydro_sf"/>
</dbReference>
<evidence type="ECO:0000256" key="1">
    <source>
        <dbReference type="ARBA" id="ARBA00022801"/>
    </source>
</evidence>
<sequence length="75" mass="8748">MPGGYHDQTDSYPYDDAIVRMRLAMEMGTLKGILWHQGESDSRSGRAEEYEAHLRELFERFREEFDDPDLPILVG</sequence>
<dbReference type="PANTHER" id="PTHR31988:SF19">
    <property type="entry name" value="9-O-ACETYL-N-ACETYLNEURAMINIC ACID DEACETYLASE-RELATED"/>
    <property type="match status" value="1"/>
</dbReference>
<keyword evidence="4" id="KW-1185">Reference proteome</keyword>
<dbReference type="Pfam" id="PF03629">
    <property type="entry name" value="SASA"/>
    <property type="match status" value="1"/>
</dbReference>
<dbReference type="EMBL" id="JACHVA010000082">
    <property type="protein sequence ID" value="MBC2602229.1"/>
    <property type="molecule type" value="Genomic_DNA"/>
</dbReference>
<name>A0A7X1AYQ2_9BACT</name>
<evidence type="ECO:0000259" key="2">
    <source>
        <dbReference type="Pfam" id="PF03629"/>
    </source>
</evidence>
<dbReference type="GO" id="GO:0016788">
    <property type="term" value="F:hydrolase activity, acting on ester bonds"/>
    <property type="evidence" value="ECO:0007669"/>
    <property type="project" value="UniProtKB-ARBA"/>
</dbReference>
<protein>
    <recommendedName>
        <fullName evidence="2">Sialate O-acetylesterase domain-containing protein</fullName>
    </recommendedName>
</protein>
<dbReference type="PANTHER" id="PTHR31988">
    <property type="entry name" value="ESTERASE, PUTATIVE (DUF303)-RELATED"/>
    <property type="match status" value="1"/>
</dbReference>
<dbReference type="InterPro" id="IPR052940">
    <property type="entry name" value="Carb_Esterase_6"/>
</dbReference>
<dbReference type="Proteomes" id="UP000525652">
    <property type="component" value="Unassembled WGS sequence"/>
</dbReference>
<dbReference type="InterPro" id="IPR005181">
    <property type="entry name" value="SASA"/>
</dbReference>
<dbReference type="AlphaFoldDB" id="A0A7X1AYQ2"/>
<dbReference type="SUPFAM" id="SSF52266">
    <property type="entry name" value="SGNH hydrolase"/>
    <property type="match status" value="1"/>
</dbReference>
<accession>A0A7X1AYQ2</accession>
<organism evidence="3 4">
    <name type="scientific">Puniceicoccus vermicola</name>
    <dbReference type="NCBI Taxonomy" id="388746"/>
    <lineage>
        <taxon>Bacteria</taxon>
        <taxon>Pseudomonadati</taxon>
        <taxon>Verrucomicrobiota</taxon>
        <taxon>Opitutia</taxon>
        <taxon>Puniceicoccales</taxon>
        <taxon>Puniceicoccaceae</taxon>
        <taxon>Puniceicoccus</taxon>
    </lineage>
</organism>
<keyword evidence="1" id="KW-0378">Hydrolase</keyword>
<proteinExistence type="predicted"/>
<evidence type="ECO:0000313" key="4">
    <source>
        <dbReference type="Proteomes" id="UP000525652"/>
    </source>
</evidence>
<dbReference type="Gene3D" id="3.40.50.1110">
    <property type="entry name" value="SGNH hydrolase"/>
    <property type="match status" value="1"/>
</dbReference>